<gene>
    <name evidence="3" type="ORF">CFO_g3713</name>
</gene>
<organism evidence="3 4">
    <name type="scientific">Ceratocystis fimbriata f. sp. platani</name>
    <dbReference type="NCBI Taxonomy" id="88771"/>
    <lineage>
        <taxon>Eukaryota</taxon>
        <taxon>Fungi</taxon>
        <taxon>Dikarya</taxon>
        <taxon>Ascomycota</taxon>
        <taxon>Pezizomycotina</taxon>
        <taxon>Sordariomycetes</taxon>
        <taxon>Hypocreomycetidae</taxon>
        <taxon>Microascales</taxon>
        <taxon>Ceratocystidaceae</taxon>
        <taxon>Ceratocystis</taxon>
    </lineage>
</organism>
<evidence type="ECO:0000256" key="1">
    <source>
        <dbReference type="SAM" id="Coils"/>
    </source>
</evidence>
<dbReference type="Proteomes" id="UP000034841">
    <property type="component" value="Unassembled WGS sequence"/>
</dbReference>
<feature type="region of interest" description="Disordered" evidence="2">
    <location>
        <begin position="259"/>
        <end position="313"/>
    </location>
</feature>
<evidence type="ECO:0000256" key="2">
    <source>
        <dbReference type="SAM" id="MobiDB-lite"/>
    </source>
</evidence>
<feature type="coiled-coil region" evidence="1">
    <location>
        <begin position="75"/>
        <end position="102"/>
    </location>
</feature>
<dbReference type="OrthoDB" id="5230543at2759"/>
<feature type="compositionally biased region" description="Basic and acidic residues" evidence="2">
    <location>
        <begin position="259"/>
        <end position="282"/>
    </location>
</feature>
<sequence>MNNANGNNPASSAGAVMPAGYQAELNYIWSLVEELSKQLADNRKKTDEIVSNIGKVRQRARDQNIPTQDLIAAAADGLNAQSANYEEQISILEEALDKAKHSRDSNMRLLQDFRQVTLNMLQQFHSYKAQHVADVCSWHLSYRAQLAEAREENCRLREQIWNMQSHAGSAHDLMRQLRKLLAEDEARHNHSVDDVAHRQEVRFWKRMALPQIPDDDPYWSDDDDLVDPHEKLRLQLVQAELAAKAAEAAEFEAAMIREREKDRQREEEHRRGREMDRGRLENDDAEDDDVMSAPPPLAPSPMMGFGTWTGPGA</sequence>
<evidence type="ECO:0000313" key="4">
    <source>
        <dbReference type="Proteomes" id="UP000034841"/>
    </source>
</evidence>
<dbReference type="PANTHER" id="PTHR39472:SF1">
    <property type="entry name" value="EXPRESSED PROTEIN"/>
    <property type="match status" value="1"/>
</dbReference>
<dbReference type="EMBL" id="LBBL01000196">
    <property type="protein sequence ID" value="KKF93959.1"/>
    <property type="molecule type" value="Genomic_DNA"/>
</dbReference>
<protein>
    <submittedName>
        <fullName evidence="3">Uncharacterized protein</fullName>
    </submittedName>
</protein>
<keyword evidence="1" id="KW-0175">Coiled coil</keyword>
<proteinExistence type="predicted"/>
<reference evidence="3 4" key="1">
    <citation type="submission" date="2015-04" db="EMBL/GenBank/DDBJ databases">
        <title>Genome sequence of Ceratocystis platani, a major pathogen of plane trees.</title>
        <authorList>
            <person name="Belbahri L."/>
        </authorList>
    </citation>
    <scope>NUCLEOTIDE SEQUENCE [LARGE SCALE GENOMIC DNA]</scope>
    <source>
        <strain evidence="3 4">CFO</strain>
    </source>
</reference>
<dbReference type="PANTHER" id="PTHR39472">
    <property type="entry name" value="EXPRESSED PROTEIN"/>
    <property type="match status" value="1"/>
</dbReference>
<dbReference type="AlphaFoldDB" id="A0A0F8DD65"/>
<name>A0A0F8DD65_CERFI</name>
<evidence type="ECO:0000313" key="3">
    <source>
        <dbReference type="EMBL" id="KKF93959.1"/>
    </source>
</evidence>
<keyword evidence="4" id="KW-1185">Reference proteome</keyword>
<accession>A0A0F8DD65</accession>
<comment type="caution">
    <text evidence="3">The sequence shown here is derived from an EMBL/GenBank/DDBJ whole genome shotgun (WGS) entry which is preliminary data.</text>
</comment>